<dbReference type="VEuPathDB" id="VectorBase:GAUT034115"/>
<name>A0A1A9VDX3_GLOAU</name>
<reference evidence="1" key="1">
    <citation type="submission" date="2020-05" db="UniProtKB">
        <authorList>
            <consortium name="EnsemblMetazoa"/>
        </authorList>
    </citation>
    <scope>IDENTIFICATION</scope>
    <source>
        <strain evidence="1">TTRI</strain>
    </source>
</reference>
<sequence>MSTYFNGGFYGIRGNWSSFYRRFILIEELNKEWTQINEEIWTSDAYSNPYMGGFTQLFSSCICTSSDCTLDANIYIGSVFCEQVQVNYQTNFTAQQRGYASTRDSVHNCENEKKRRK</sequence>
<organism evidence="1 2">
    <name type="scientific">Glossina austeni</name>
    <name type="common">Savannah tsetse fly</name>
    <dbReference type="NCBI Taxonomy" id="7395"/>
    <lineage>
        <taxon>Eukaryota</taxon>
        <taxon>Metazoa</taxon>
        <taxon>Ecdysozoa</taxon>
        <taxon>Arthropoda</taxon>
        <taxon>Hexapoda</taxon>
        <taxon>Insecta</taxon>
        <taxon>Pterygota</taxon>
        <taxon>Neoptera</taxon>
        <taxon>Endopterygota</taxon>
        <taxon>Diptera</taxon>
        <taxon>Brachycera</taxon>
        <taxon>Muscomorpha</taxon>
        <taxon>Hippoboscoidea</taxon>
        <taxon>Glossinidae</taxon>
        <taxon>Glossina</taxon>
    </lineage>
</organism>
<accession>A0A1A9VDX3</accession>
<protein>
    <submittedName>
        <fullName evidence="1">Uncharacterized protein</fullName>
    </submittedName>
</protein>
<dbReference type="AlphaFoldDB" id="A0A1A9VDX3"/>
<dbReference type="Proteomes" id="UP000078200">
    <property type="component" value="Unassembled WGS sequence"/>
</dbReference>
<evidence type="ECO:0000313" key="1">
    <source>
        <dbReference type="EnsemblMetazoa" id="GAUT034115-PA"/>
    </source>
</evidence>
<proteinExistence type="predicted"/>
<evidence type="ECO:0000313" key="2">
    <source>
        <dbReference type="Proteomes" id="UP000078200"/>
    </source>
</evidence>
<keyword evidence="2" id="KW-1185">Reference proteome</keyword>
<dbReference type="EnsemblMetazoa" id="GAUT034115-RA">
    <property type="protein sequence ID" value="GAUT034115-PA"/>
    <property type="gene ID" value="GAUT034115"/>
</dbReference>